<evidence type="ECO:0000256" key="9">
    <source>
        <dbReference type="ARBA" id="ARBA00023125"/>
    </source>
</evidence>
<keyword evidence="3 15" id="KW-0547">Nucleotide-binding</keyword>
<keyword evidence="2" id="KW-0540">Nuclease</keyword>
<dbReference type="SUPFAM" id="SSF52540">
    <property type="entry name" value="P-loop containing nucleoside triphosphate hydrolases"/>
    <property type="match status" value="1"/>
</dbReference>
<dbReference type="Gene3D" id="3.40.50.300">
    <property type="entry name" value="P-loop containing nucleotide triphosphate hydrolases"/>
    <property type="match status" value="2"/>
</dbReference>
<dbReference type="GO" id="GO:0003677">
    <property type="term" value="F:DNA binding"/>
    <property type="evidence" value="ECO:0007669"/>
    <property type="project" value="UniProtKB-KW"/>
</dbReference>
<evidence type="ECO:0000256" key="10">
    <source>
        <dbReference type="ARBA" id="ARBA00023204"/>
    </source>
</evidence>
<dbReference type="EC" id="5.6.2.4" evidence="13"/>
<dbReference type="InterPro" id="IPR013986">
    <property type="entry name" value="DExx_box_DNA_helicase_dom_sf"/>
</dbReference>
<dbReference type="InterPro" id="IPR010359">
    <property type="entry name" value="IrrE_HExxH"/>
</dbReference>
<dbReference type="GO" id="GO:0043138">
    <property type="term" value="F:3'-5' DNA helicase activity"/>
    <property type="evidence" value="ECO:0007669"/>
    <property type="project" value="UniProtKB-EC"/>
</dbReference>
<keyword evidence="4" id="KW-0227">DNA damage</keyword>
<evidence type="ECO:0000313" key="19">
    <source>
        <dbReference type="Proteomes" id="UP000290365"/>
    </source>
</evidence>
<keyword evidence="7" id="KW-0269">Exonuclease</keyword>
<feature type="binding site" evidence="15">
    <location>
        <begin position="268"/>
        <end position="275"/>
    </location>
    <ligand>
        <name>ATP</name>
        <dbReference type="ChEBI" id="CHEBI:30616"/>
    </ligand>
</feature>
<dbReference type="KEGG" id="kbs:EPA93_27185"/>
<dbReference type="GO" id="GO:0004527">
    <property type="term" value="F:exonuclease activity"/>
    <property type="evidence" value="ECO:0007669"/>
    <property type="project" value="UniProtKB-KW"/>
</dbReference>
<dbReference type="Gene3D" id="3.90.320.10">
    <property type="match status" value="1"/>
</dbReference>
<evidence type="ECO:0000313" key="18">
    <source>
        <dbReference type="EMBL" id="QBD79468.1"/>
    </source>
</evidence>
<comment type="catalytic activity">
    <reaction evidence="12">
        <text>Couples ATP hydrolysis with the unwinding of duplex DNA by translocating in the 3'-5' direction.</text>
        <dbReference type="EC" id="5.6.2.4"/>
    </reaction>
</comment>
<keyword evidence="6 15" id="KW-0347">Helicase</keyword>
<evidence type="ECO:0000256" key="2">
    <source>
        <dbReference type="ARBA" id="ARBA00022722"/>
    </source>
</evidence>
<dbReference type="PROSITE" id="PS51198">
    <property type="entry name" value="UVRD_HELICASE_ATP_BIND"/>
    <property type="match status" value="1"/>
</dbReference>
<gene>
    <name evidence="18" type="ORF">EPA93_27185</name>
</gene>
<dbReference type="InterPro" id="IPR000212">
    <property type="entry name" value="DNA_helicase_UvrD/REP"/>
</dbReference>
<evidence type="ECO:0000259" key="17">
    <source>
        <dbReference type="PROSITE" id="PS51217"/>
    </source>
</evidence>
<protein>
    <recommendedName>
        <fullName evidence="13">DNA 3'-5' helicase</fullName>
        <ecNumber evidence="13">5.6.2.4</ecNumber>
    </recommendedName>
</protein>
<sequence length="1219" mass="137969">MEDHMRTMAEDAARLLLQLYQKEHPDWHDNKTPLDELVSWLGLQVATFHPNDYPQGTYGFMDPDEDESLIWLRRDLPESFRRFTLAHELGHAILHCQVNERIRSVLGEDLRLQIEAEQLDGISHELPELSRLDPCHDYDVQEDMAGLIDREQFQEALGIGESYDPRSQRELAANIFASELLMPMARIRELYLNARYSPKELASRFAVSSSAMLNRLAGLLKPVLSPPEPVAVPALDLPANPSAAIAKKQYDEFQRAAIEAPTPALIVAGPGSGKTSTLIGRVEYIINTLAVPPAQILALTFSRKAAREMEERLQGVLAGPVPTVSTFHAFCANLLRQYGTYVGLRPDFMLIDEAEGYFLLRQVANDLRLRHYQMLHAPAYYFPDMLKAISRARDELISPQEYERLARTMLEKAQSEEEVQEAEKSLEVAHVYALYQAALERRGDTDFGGLLTLSIQLLQRNPAILQVQQQQFQHILVDEFQDVNRASSVLLRVLAGEERRVWVVGDANQAIYSFRGASPANISQFEVDFPGALVLPLSRNYRSRPDLVAIAESFRLHQLELGEEPGKNQPVRLTHAEAYVTLAQAEDEASELYGLIQDIRSRRAQGYAYQDMAILCRTRAQARKLTRVLAALGLPVLERGSLLEQEHVKDVLSLILLLTNPAGMGLVRAARQPEHQLSRDDLETLLITAREQRVAPMTLVMTAELPPTISESGRQALKRLADVLQSLLHAPDMWTLLAQYLLLETSLIRDQLRLVGQPQDSTLLADYDRLLQLAHHYDQQRTHTEQQAPAQQEELSAVTALVEHARGFLEYLSLLVLLRQDGNGRQGVEGGEGEAQDILRVMTVHASKGLEFPVVYMPGLAQYRFPIQPRPEPISHPRGMLPAESVGNAAHESGEACLFYVGVTRARDQLVLSYSEHYGKRKYAPSPYLIALEAGLPEERLTKLYWRMPAENELPAAERQVISSLQPSQRFIEAMGPATVTASSLEAYQRCPRQYVYSSLYHFSPDDDAYRLFWQATLRTVDELRRQMQASEENEESRQRTPQEAYTLYTRHWQALGGHTLPFAPMYEAHGREVVEALQHTLSAQEDVQWNVYSDFNVDVDGKTVRVTVDRVEQSMQSAPVKFVRARFGKRKDKPKAELREFLYALAYRQMYPGQNVELHSHNMSTGETVPITLSPRKEQGLQKKVKQSIEGLERNEYPAQPADPYRCPSCPFFFICPA</sequence>
<evidence type="ECO:0000256" key="6">
    <source>
        <dbReference type="ARBA" id="ARBA00022806"/>
    </source>
</evidence>
<evidence type="ECO:0000256" key="12">
    <source>
        <dbReference type="ARBA" id="ARBA00034617"/>
    </source>
</evidence>
<keyword evidence="5 15" id="KW-0378">Hydrolase</keyword>
<name>A0A4P6JUY2_KTERU</name>
<dbReference type="InterPro" id="IPR011604">
    <property type="entry name" value="PDDEXK-like_dom_sf"/>
</dbReference>
<reference evidence="18 19" key="1">
    <citation type="submission" date="2019-01" db="EMBL/GenBank/DDBJ databases">
        <title>Ktedonosporobacter rubrisoli SCAWS-G2.</title>
        <authorList>
            <person name="Huang Y."/>
            <person name="Yan B."/>
        </authorList>
    </citation>
    <scope>NUCLEOTIDE SEQUENCE [LARGE SCALE GENOMIC DNA]</scope>
    <source>
        <strain evidence="18 19">SCAWS-G2</strain>
    </source>
</reference>
<feature type="domain" description="UvrD-like helicase ATP-binding" evidence="16">
    <location>
        <begin position="247"/>
        <end position="544"/>
    </location>
</feature>
<proteinExistence type="inferred from homology"/>
<dbReference type="Pfam" id="PF06114">
    <property type="entry name" value="Peptidase_M78"/>
    <property type="match status" value="2"/>
</dbReference>
<keyword evidence="19" id="KW-1185">Reference proteome</keyword>
<dbReference type="Pfam" id="PF13361">
    <property type="entry name" value="UvrD_C"/>
    <property type="match status" value="1"/>
</dbReference>
<accession>A0A4P6JUY2</accession>
<keyword evidence="10" id="KW-0234">DNA repair</keyword>
<dbReference type="Pfam" id="PF00580">
    <property type="entry name" value="UvrD-helicase"/>
    <property type="match status" value="1"/>
</dbReference>
<evidence type="ECO:0000256" key="8">
    <source>
        <dbReference type="ARBA" id="ARBA00022840"/>
    </source>
</evidence>
<evidence type="ECO:0000256" key="13">
    <source>
        <dbReference type="ARBA" id="ARBA00034808"/>
    </source>
</evidence>
<evidence type="ECO:0000256" key="1">
    <source>
        <dbReference type="ARBA" id="ARBA00009922"/>
    </source>
</evidence>
<evidence type="ECO:0000256" key="14">
    <source>
        <dbReference type="ARBA" id="ARBA00048988"/>
    </source>
</evidence>
<comment type="catalytic activity">
    <reaction evidence="14">
        <text>ATP + H2O = ADP + phosphate + H(+)</text>
        <dbReference type="Rhea" id="RHEA:13065"/>
        <dbReference type="ChEBI" id="CHEBI:15377"/>
        <dbReference type="ChEBI" id="CHEBI:15378"/>
        <dbReference type="ChEBI" id="CHEBI:30616"/>
        <dbReference type="ChEBI" id="CHEBI:43474"/>
        <dbReference type="ChEBI" id="CHEBI:456216"/>
        <dbReference type="EC" id="5.6.2.4"/>
    </reaction>
</comment>
<evidence type="ECO:0000259" key="16">
    <source>
        <dbReference type="PROSITE" id="PS51198"/>
    </source>
</evidence>
<dbReference type="InterPro" id="IPR014016">
    <property type="entry name" value="UvrD-like_ATP-bd"/>
</dbReference>
<organism evidence="18 19">
    <name type="scientific">Ktedonosporobacter rubrisoli</name>
    <dbReference type="NCBI Taxonomy" id="2509675"/>
    <lineage>
        <taxon>Bacteria</taxon>
        <taxon>Bacillati</taxon>
        <taxon>Chloroflexota</taxon>
        <taxon>Ktedonobacteria</taxon>
        <taxon>Ktedonobacterales</taxon>
        <taxon>Ktedonosporobacteraceae</taxon>
        <taxon>Ktedonosporobacter</taxon>
    </lineage>
</organism>
<evidence type="ECO:0000256" key="5">
    <source>
        <dbReference type="ARBA" id="ARBA00022801"/>
    </source>
</evidence>
<dbReference type="CDD" id="cd17932">
    <property type="entry name" value="DEXQc_UvrD"/>
    <property type="match status" value="1"/>
</dbReference>
<dbReference type="PANTHER" id="PTHR11070">
    <property type="entry name" value="UVRD / RECB / PCRA DNA HELICASE FAMILY MEMBER"/>
    <property type="match status" value="1"/>
</dbReference>
<dbReference type="Gene3D" id="1.10.486.10">
    <property type="entry name" value="PCRA, domain 4"/>
    <property type="match status" value="1"/>
</dbReference>
<dbReference type="InterPro" id="IPR038726">
    <property type="entry name" value="PDDEXK_AddAB-type"/>
</dbReference>
<evidence type="ECO:0000256" key="15">
    <source>
        <dbReference type="PROSITE-ProRule" id="PRU00560"/>
    </source>
</evidence>
<dbReference type="Gene3D" id="1.10.10.160">
    <property type="match status" value="1"/>
</dbReference>
<evidence type="ECO:0000256" key="4">
    <source>
        <dbReference type="ARBA" id="ARBA00022763"/>
    </source>
</evidence>
<keyword evidence="8 15" id="KW-0067">ATP-binding</keyword>
<dbReference type="Proteomes" id="UP000290365">
    <property type="component" value="Chromosome"/>
</dbReference>
<dbReference type="GO" id="GO:0000725">
    <property type="term" value="P:recombinational repair"/>
    <property type="evidence" value="ECO:0007669"/>
    <property type="project" value="TreeGrafter"/>
</dbReference>
<evidence type="ECO:0000256" key="11">
    <source>
        <dbReference type="ARBA" id="ARBA00023235"/>
    </source>
</evidence>
<keyword evidence="11" id="KW-0413">Isomerase</keyword>
<dbReference type="InterPro" id="IPR027417">
    <property type="entry name" value="P-loop_NTPase"/>
</dbReference>
<dbReference type="AlphaFoldDB" id="A0A4P6JUY2"/>
<dbReference type="PROSITE" id="PS51217">
    <property type="entry name" value="UVRD_HELICASE_CTER"/>
    <property type="match status" value="1"/>
</dbReference>
<keyword evidence="9" id="KW-0238">DNA-binding</keyword>
<dbReference type="PANTHER" id="PTHR11070:SF2">
    <property type="entry name" value="ATP-DEPENDENT DNA HELICASE SRS2"/>
    <property type="match status" value="1"/>
</dbReference>
<dbReference type="EMBL" id="CP035758">
    <property type="protein sequence ID" value="QBD79468.1"/>
    <property type="molecule type" value="Genomic_DNA"/>
</dbReference>
<dbReference type="InterPro" id="IPR014017">
    <property type="entry name" value="DNA_helicase_UvrD-like_C"/>
</dbReference>
<evidence type="ECO:0000256" key="7">
    <source>
        <dbReference type="ARBA" id="ARBA00022839"/>
    </source>
</evidence>
<dbReference type="Gene3D" id="1.10.10.2910">
    <property type="match status" value="1"/>
</dbReference>
<dbReference type="OrthoDB" id="9810135at2"/>
<comment type="similarity">
    <text evidence="1">Belongs to the helicase family. UvrD subfamily.</text>
</comment>
<feature type="domain" description="UvrD-like helicase C-terminal" evidence="17">
    <location>
        <begin position="540"/>
        <end position="849"/>
    </location>
</feature>
<dbReference type="Pfam" id="PF12705">
    <property type="entry name" value="PDDEXK_1"/>
    <property type="match status" value="1"/>
</dbReference>
<dbReference type="GO" id="GO:0005524">
    <property type="term" value="F:ATP binding"/>
    <property type="evidence" value="ECO:0007669"/>
    <property type="project" value="UniProtKB-UniRule"/>
</dbReference>
<evidence type="ECO:0000256" key="3">
    <source>
        <dbReference type="ARBA" id="ARBA00022741"/>
    </source>
</evidence>